<dbReference type="InterPro" id="IPR002504">
    <property type="entry name" value="NADK"/>
</dbReference>
<evidence type="ECO:0000313" key="7">
    <source>
        <dbReference type="EMBL" id="APC97220.1"/>
    </source>
</evidence>
<organism evidence="7 8">
    <name type="scientific">Francisella frigiditurris</name>
    <dbReference type="NCBI Taxonomy" id="1542390"/>
    <lineage>
        <taxon>Bacteria</taxon>
        <taxon>Pseudomonadati</taxon>
        <taxon>Pseudomonadota</taxon>
        <taxon>Gammaproteobacteria</taxon>
        <taxon>Thiotrichales</taxon>
        <taxon>Francisellaceae</taxon>
        <taxon>Francisella</taxon>
    </lineage>
</organism>
<feature type="binding site" evidence="6">
    <location>
        <begin position="75"/>
        <end position="76"/>
    </location>
    <ligand>
        <name>NAD(+)</name>
        <dbReference type="ChEBI" id="CHEBI:57540"/>
    </ligand>
</feature>
<proteinExistence type="inferred from homology"/>
<feature type="active site" description="Proton acceptor" evidence="6">
    <location>
        <position position="75"/>
    </location>
</feature>
<dbReference type="SUPFAM" id="SSF111331">
    <property type="entry name" value="NAD kinase/diacylglycerol kinase-like"/>
    <property type="match status" value="1"/>
</dbReference>
<keyword evidence="6" id="KW-0963">Cytoplasm</keyword>
<evidence type="ECO:0000256" key="6">
    <source>
        <dbReference type="HAMAP-Rule" id="MF_00361"/>
    </source>
</evidence>
<dbReference type="GO" id="GO:0051287">
    <property type="term" value="F:NAD binding"/>
    <property type="evidence" value="ECO:0007669"/>
    <property type="project" value="UniProtKB-ARBA"/>
</dbReference>
<dbReference type="GO" id="GO:0005524">
    <property type="term" value="F:ATP binding"/>
    <property type="evidence" value="ECO:0007669"/>
    <property type="project" value="UniProtKB-KW"/>
</dbReference>
<keyword evidence="3 6" id="KW-0521">NADP</keyword>
<dbReference type="InterPro" id="IPR017438">
    <property type="entry name" value="ATP-NAD_kinase_N"/>
</dbReference>
<dbReference type="GO" id="GO:0046872">
    <property type="term" value="F:metal ion binding"/>
    <property type="evidence" value="ECO:0007669"/>
    <property type="project" value="UniProtKB-UniRule"/>
</dbReference>
<dbReference type="GO" id="GO:0019674">
    <property type="term" value="P:NAD+ metabolic process"/>
    <property type="evidence" value="ECO:0007669"/>
    <property type="project" value="InterPro"/>
</dbReference>
<dbReference type="RefSeq" id="WP_071663830.1">
    <property type="nucleotide sequence ID" value="NZ_CP009654.1"/>
</dbReference>
<dbReference type="STRING" id="1542390.KX01_892"/>
<feature type="binding site" evidence="6">
    <location>
        <position position="182"/>
    </location>
    <ligand>
        <name>NAD(+)</name>
        <dbReference type="ChEBI" id="CHEBI:57540"/>
    </ligand>
</feature>
<dbReference type="KEGG" id="frc:KX01_892"/>
<dbReference type="InterPro" id="IPR016064">
    <property type="entry name" value="NAD/diacylglycerol_kinase_sf"/>
</dbReference>
<evidence type="ECO:0000256" key="4">
    <source>
        <dbReference type="ARBA" id="ARBA00023027"/>
    </source>
</evidence>
<comment type="function">
    <text evidence="6">Involved in the regulation of the intracellular balance of NAD and NADP, and is a key enzyme in the biosynthesis of NADP. Catalyzes specifically the phosphorylation on 2'-hydroxyl of the adenosine moiety of NAD to yield NADP.</text>
</comment>
<dbReference type="PANTHER" id="PTHR20275:SF0">
    <property type="entry name" value="NAD KINASE"/>
    <property type="match status" value="1"/>
</dbReference>
<keyword evidence="8" id="KW-1185">Reference proteome</keyword>
<sequence>MSKPLAFKKVAIIGKHYRKTVSEMVESLYHKLTKLGFIVTIEKESAEDLSIKVESVMTLEEIALTKDVAIIIGGDGNFLQASRKMSIYNNIPVIGVNKGKLGFLTTINSDEESIDKELIPILNGENSSANMFMLKSVVDNRHNVSPEKSVALNEIAITAGSGRMFGLKVFIDGWFAFDQRGDGLIIATPTGSTAHAMSAGGPILNPNQNSIVIVPICSHSLNSRPLVISSESRVDIIVTRYNDPSPVLSIDGRNEIILKPRQKVTITKSQKKVKVLHTKRYNYYDTLRNKLGWSKVLF</sequence>
<dbReference type="Gene3D" id="2.60.200.30">
    <property type="entry name" value="Probable inorganic polyphosphate/atp-NAD kinase, domain 2"/>
    <property type="match status" value="1"/>
</dbReference>
<dbReference type="GO" id="GO:0006741">
    <property type="term" value="P:NADP+ biosynthetic process"/>
    <property type="evidence" value="ECO:0007669"/>
    <property type="project" value="UniProtKB-UniRule"/>
</dbReference>
<dbReference type="GO" id="GO:0005737">
    <property type="term" value="C:cytoplasm"/>
    <property type="evidence" value="ECO:0007669"/>
    <property type="project" value="UniProtKB-SubCell"/>
</dbReference>
<comment type="cofactor">
    <cofactor evidence="6">
        <name>a divalent metal cation</name>
        <dbReference type="ChEBI" id="CHEBI:60240"/>
    </cofactor>
</comment>
<feature type="binding site" evidence="6">
    <location>
        <begin position="193"/>
        <end position="198"/>
    </location>
    <ligand>
        <name>NAD(+)</name>
        <dbReference type="ChEBI" id="CHEBI:57540"/>
    </ligand>
</feature>
<comment type="catalytic activity">
    <reaction evidence="5 6">
        <text>NAD(+) + ATP = ADP + NADP(+) + H(+)</text>
        <dbReference type="Rhea" id="RHEA:18629"/>
        <dbReference type="ChEBI" id="CHEBI:15378"/>
        <dbReference type="ChEBI" id="CHEBI:30616"/>
        <dbReference type="ChEBI" id="CHEBI:57540"/>
        <dbReference type="ChEBI" id="CHEBI:58349"/>
        <dbReference type="ChEBI" id="CHEBI:456216"/>
        <dbReference type="EC" id="2.7.1.23"/>
    </reaction>
</comment>
<dbReference type="Pfam" id="PF20143">
    <property type="entry name" value="NAD_kinase_C"/>
    <property type="match status" value="1"/>
</dbReference>
<name>A0A1J0KUA8_9GAMM</name>
<feature type="binding site" evidence="6">
    <location>
        <begin position="153"/>
        <end position="154"/>
    </location>
    <ligand>
        <name>NAD(+)</name>
        <dbReference type="ChEBI" id="CHEBI:57540"/>
    </ligand>
</feature>
<dbReference type="InterPro" id="IPR017437">
    <property type="entry name" value="ATP-NAD_kinase_PpnK-typ_C"/>
</dbReference>
<keyword evidence="2 6" id="KW-0418">Kinase</keyword>
<dbReference type="OrthoDB" id="9774737at2"/>
<dbReference type="Gene3D" id="3.40.50.10330">
    <property type="entry name" value="Probable inorganic polyphosphate/atp-NAD kinase, domain 1"/>
    <property type="match status" value="1"/>
</dbReference>
<dbReference type="EC" id="2.7.1.23" evidence="6"/>
<accession>A0A1J0KUA8</accession>
<comment type="similarity">
    <text evidence="6">Belongs to the NAD kinase family.</text>
</comment>
<dbReference type="GO" id="GO:0003951">
    <property type="term" value="F:NAD+ kinase activity"/>
    <property type="evidence" value="ECO:0007669"/>
    <property type="project" value="UniProtKB-UniRule"/>
</dbReference>
<keyword evidence="1 6" id="KW-0808">Transferase</keyword>
<dbReference type="HAMAP" id="MF_00361">
    <property type="entry name" value="NAD_kinase"/>
    <property type="match status" value="1"/>
</dbReference>
<evidence type="ECO:0000256" key="3">
    <source>
        <dbReference type="ARBA" id="ARBA00022857"/>
    </source>
</evidence>
<evidence type="ECO:0000256" key="5">
    <source>
        <dbReference type="ARBA" id="ARBA00047925"/>
    </source>
</evidence>
<keyword evidence="6" id="KW-0067">ATP-binding</keyword>
<keyword evidence="6" id="KW-0547">Nucleotide-binding</keyword>
<keyword evidence="4 6" id="KW-0520">NAD</keyword>
<evidence type="ECO:0000256" key="2">
    <source>
        <dbReference type="ARBA" id="ARBA00022777"/>
    </source>
</evidence>
<dbReference type="AlphaFoldDB" id="A0A1J0KUA8"/>
<evidence type="ECO:0000256" key="1">
    <source>
        <dbReference type="ARBA" id="ARBA00022679"/>
    </source>
</evidence>
<comment type="caution">
    <text evidence="6">Lacks conserved residue(s) required for the propagation of feature annotation.</text>
</comment>
<feature type="binding site" evidence="6">
    <location>
        <position position="180"/>
    </location>
    <ligand>
        <name>NAD(+)</name>
        <dbReference type="ChEBI" id="CHEBI:57540"/>
    </ligand>
</feature>
<reference evidence="8" key="1">
    <citation type="submission" date="2014-10" db="EMBL/GenBank/DDBJ databases">
        <authorList>
            <person name="Kuske C.R."/>
            <person name="Challacombe J.F."/>
            <person name="Daligault H.E."/>
            <person name="Davenport K.W."/>
            <person name="Johnson S.L."/>
            <person name="Siddaramappa S."/>
            <person name="Petersen J.M."/>
        </authorList>
    </citation>
    <scope>NUCLEOTIDE SEQUENCE [LARGE SCALE GENOMIC DNA]</scope>
    <source>
        <strain evidence="8">CA97-1460</strain>
    </source>
</reference>
<protein>
    <recommendedName>
        <fullName evidence="6">NAD kinase</fullName>
        <ecNumber evidence="6">2.7.1.23</ecNumber>
    </recommendedName>
    <alternativeName>
        <fullName evidence="6">ATP-dependent NAD kinase</fullName>
    </alternativeName>
</protein>
<gene>
    <name evidence="6" type="primary">nadK</name>
    <name evidence="7" type="ORF">KX01_892</name>
</gene>
<dbReference type="EMBL" id="CP009654">
    <property type="protein sequence ID" value="APC97220.1"/>
    <property type="molecule type" value="Genomic_DNA"/>
</dbReference>
<dbReference type="Proteomes" id="UP000182521">
    <property type="component" value="Chromosome"/>
</dbReference>
<evidence type="ECO:0000313" key="8">
    <source>
        <dbReference type="Proteomes" id="UP000182521"/>
    </source>
</evidence>
<comment type="subcellular location">
    <subcellularLocation>
        <location evidence="6">Cytoplasm</location>
    </subcellularLocation>
</comment>
<dbReference type="PANTHER" id="PTHR20275">
    <property type="entry name" value="NAD KINASE"/>
    <property type="match status" value="1"/>
</dbReference>
<dbReference type="Pfam" id="PF01513">
    <property type="entry name" value="NAD_kinase"/>
    <property type="match status" value="1"/>
</dbReference>